<accession>A0A9P4JE77</accession>
<organism evidence="2 3">
    <name type="scientific">Myriangium duriaei CBS 260.36</name>
    <dbReference type="NCBI Taxonomy" id="1168546"/>
    <lineage>
        <taxon>Eukaryota</taxon>
        <taxon>Fungi</taxon>
        <taxon>Dikarya</taxon>
        <taxon>Ascomycota</taxon>
        <taxon>Pezizomycotina</taxon>
        <taxon>Dothideomycetes</taxon>
        <taxon>Dothideomycetidae</taxon>
        <taxon>Myriangiales</taxon>
        <taxon>Myriangiaceae</taxon>
        <taxon>Myriangium</taxon>
    </lineage>
</organism>
<dbReference type="AlphaFoldDB" id="A0A9P4JE77"/>
<protein>
    <submittedName>
        <fullName evidence="2">Uncharacterized protein</fullName>
    </submittedName>
</protein>
<feature type="compositionally biased region" description="Polar residues" evidence="1">
    <location>
        <begin position="101"/>
        <end position="119"/>
    </location>
</feature>
<feature type="compositionally biased region" description="Pro residues" evidence="1">
    <location>
        <begin position="244"/>
        <end position="257"/>
    </location>
</feature>
<sequence>MSQAQNPITNQWRPPQPSLKPLPQQQQQQQQYSTTQTLPFRGNVQVSNPAALSQMPQPQTILPPLARSVFQGSPTASRPPLQHFATSPPPATQAGFLASGKPSSTSQPVTPAQSGTAQPLQPAPVQAGFSSSRLQPFPVLPTSPTFMTQSNTSQPSSPSETRKTGPPSQANYFPPQPSSGHPGPPSPPSHIHASQRAPPPQYPPPPSQVHPHYPQFPLDSAFPPSPTDVGFSPSPTQPRTFIIPHPPAMGPTDFPPPPDDENYSSDSDHESYWSGHSGGTTYTRCTCASSTSSRHTPSCPTRTSIDPIASRLADGRRPSHADRSASFSHGSGMSGGSHSHVADLIEDERRYALFERTREEDERVKAAVRDAYAAGRQDERRS</sequence>
<keyword evidence="3" id="KW-1185">Reference proteome</keyword>
<feature type="compositionally biased region" description="Basic and acidic residues" evidence="1">
    <location>
        <begin position="313"/>
        <end position="323"/>
    </location>
</feature>
<feature type="compositionally biased region" description="Low complexity" evidence="1">
    <location>
        <begin position="21"/>
        <end position="39"/>
    </location>
</feature>
<evidence type="ECO:0000313" key="3">
    <source>
        <dbReference type="Proteomes" id="UP000799439"/>
    </source>
</evidence>
<feature type="compositionally biased region" description="Low complexity" evidence="1">
    <location>
        <begin position="148"/>
        <end position="159"/>
    </location>
</feature>
<feature type="compositionally biased region" description="Polar residues" evidence="1">
    <location>
        <begin position="44"/>
        <end position="60"/>
    </location>
</feature>
<feature type="compositionally biased region" description="Polar residues" evidence="1">
    <location>
        <begin position="1"/>
        <end position="13"/>
    </location>
</feature>
<feature type="compositionally biased region" description="Low complexity" evidence="1">
    <location>
        <begin position="280"/>
        <end position="296"/>
    </location>
</feature>
<proteinExistence type="predicted"/>
<feature type="compositionally biased region" description="Pro residues" evidence="1">
    <location>
        <begin position="197"/>
        <end position="208"/>
    </location>
</feature>
<comment type="caution">
    <text evidence="2">The sequence shown here is derived from an EMBL/GenBank/DDBJ whole genome shotgun (WGS) entry which is preliminary data.</text>
</comment>
<dbReference type="EMBL" id="ML996081">
    <property type="protein sequence ID" value="KAF2157383.1"/>
    <property type="molecule type" value="Genomic_DNA"/>
</dbReference>
<feature type="compositionally biased region" description="Pro residues" evidence="1">
    <location>
        <begin position="174"/>
        <end position="188"/>
    </location>
</feature>
<feature type="region of interest" description="Disordered" evidence="1">
    <location>
        <begin position="1"/>
        <end position="341"/>
    </location>
</feature>
<feature type="compositionally biased region" description="Low complexity" evidence="1">
    <location>
        <begin position="324"/>
        <end position="339"/>
    </location>
</feature>
<gene>
    <name evidence="2" type="ORF">K461DRAFT_273551</name>
</gene>
<dbReference type="Proteomes" id="UP000799439">
    <property type="component" value="Unassembled WGS sequence"/>
</dbReference>
<name>A0A9P4JE77_9PEZI</name>
<evidence type="ECO:0000313" key="2">
    <source>
        <dbReference type="EMBL" id="KAF2157383.1"/>
    </source>
</evidence>
<reference evidence="2" key="1">
    <citation type="journal article" date="2020" name="Stud. Mycol.">
        <title>101 Dothideomycetes genomes: a test case for predicting lifestyles and emergence of pathogens.</title>
        <authorList>
            <person name="Haridas S."/>
            <person name="Albert R."/>
            <person name="Binder M."/>
            <person name="Bloem J."/>
            <person name="Labutti K."/>
            <person name="Salamov A."/>
            <person name="Andreopoulos B."/>
            <person name="Baker S."/>
            <person name="Barry K."/>
            <person name="Bills G."/>
            <person name="Bluhm B."/>
            <person name="Cannon C."/>
            <person name="Castanera R."/>
            <person name="Culley D."/>
            <person name="Daum C."/>
            <person name="Ezra D."/>
            <person name="Gonzalez J."/>
            <person name="Henrissat B."/>
            <person name="Kuo A."/>
            <person name="Liang C."/>
            <person name="Lipzen A."/>
            <person name="Lutzoni F."/>
            <person name="Magnuson J."/>
            <person name="Mondo S."/>
            <person name="Nolan M."/>
            <person name="Ohm R."/>
            <person name="Pangilinan J."/>
            <person name="Park H.-J."/>
            <person name="Ramirez L."/>
            <person name="Alfaro M."/>
            <person name="Sun H."/>
            <person name="Tritt A."/>
            <person name="Yoshinaga Y."/>
            <person name="Zwiers L.-H."/>
            <person name="Turgeon B."/>
            <person name="Goodwin S."/>
            <person name="Spatafora J."/>
            <person name="Crous P."/>
            <person name="Grigoriev I."/>
        </authorList>
    </citation>
    <scope>NUCLEOTIDE SEQUENCE</scope>
    <source>
        <strain evidence="2">CBS 260.36</strain>
    </source>
</reference>
<evidence type="ECO:0000256" key="1">
    <source>
        <dbReference type="SAM" id="MobiDB-lite"/>
    </source>
</evidence>